<sequence>MSVLRVFRLLRTNPHDIKLHGAVLGWGIEFPNSGCYVDWRLTAFPKDDRLGGPHVSIYDTVDDVVQATGATLRTLFEREVGR</sequence>
<proteinExistence type="predicted"/>
<dbReference type="AlphaFoldDB" id="A0A6B0GE40"/>
<organism evidence="1 2">
    <name type="scientific">Halomarina oriensis</name>
    <dbReference type="NCBI Taxonomy" id="671145"/>
    <lineage>
        <taxon>Archaea</taxon>
        <taxon>Methanobacteriati</taxon>
        <taxon>Methanobacteriota</taxon>
        <taxon>Stenosarchaea group</taxon>
        <taxon>Halobacteria</taxon>
        <taxon>Halobacteriales</taxon>
        <taxon>Natronomonadaceae</taxon>
        <taxon>Halomarina</taxon>
    </lineage>
</organism>
<evidence type="ECO:0000313" key="1">
    <source>
        <dbReference type="EMBL" id="MWG32964.1"/>
    </source>
</evidence>
<comment type="caution">
    <text evidence="1">The sequence shown here is derived from an EMBL/GenBank/DDBJ whole genome shotgun (WGS) entry which is preliminary data.</text>
</comment>
<dbReference type="OrthoDB" id="204443at2157"/>
<accession>A0A6B0GE40</accession>
<dbReference type="Proteomes" id="UP000451471">
    <property type="component" value="Unassembled WGS sequence"/>
</dbReference>
<dbReference type="EMBL" id="WSZK01000001">
    <property type="protein sequence ID" value="MWG32964.1"/>
    <property type="molecule type" value="Genomic_DNA"/>
</dbReference>
<protein>
    <submittedName>
        <fullName evidence="1">Uncharacterized protein</fullName>
    </submittedName>
</protein>
<reference evidence="1 2" key="1">
    <citation type="submission" date="2019-12" db="EMBL/GenBank/DDBJ databases">
        <title>Halocatena pleomorpha gen. nov. sp. nov., an extremely halophilic archaeon of family Halobacteriaceae isolated from saltpan soil.</title>
        <authorList>
            <person name="Pal Y."/>
            <person name="Verma A."/>
            <person name="Krishnamurthi S."/>
            <person name="Kumar P."/>
        </authorList>
    </citation>
    <scope>NUCLEOTIDE SEQUENCE [LARGE SCALE GENOMIC DNA]</scope>
    <source>
        <strain evidence="1 2">JCM 16495</strain>
    </source>
</reference>
<gene>
    <name evidence="1" type="ORF">GQS65_00390</name>
</gene>
<dbReference type="RefSeq" id="WP_158202691.1">
    <property type="nucleotide sequence ID" value="NZ_WSZK01000001.1"/>
</dbReference>
<evidence type="ECO:0000313" key="2">
    <source>
        <dbReference type="Proteomes" id="UP000451471"/>
    </source>
</evidence>
<keyword evidence="2" id="KW-1185">Reference proteome</keyword>
<name>A0A6B0GE40_9EURY</name>